<reference evidence="1" key="1">
    <citation type="submission" date="2021-02" db="EMBL/GenBank/DDBJ databases">
        <authorList>
            <person name="Steward A R."/>
        </authorList>
    </citation>
    <scope>NUCLEOTIDE SEQUENCE</scope>
</reference>
<protein>
    <recommendedName>
        <fullName evidence="3">Reverse transcriptase domain-containing protein</fullName>
    </recommendedName>
</protein>
<comment type="caution">
    <text evidence="1">The sequence shown here is derived from an EMBL/GenBank/DDBJ whole genome shotgun (WGS) entry which is preliminary data.</text>
</comment>
<dbReference type="AlphaFoldDB" id="A0A821XR02"/>
<sequence>MTSMKRWAEHFIELLNGTTANSNVTPNQDDSTLDTNRRDDEFLPTAEETASAIQCLKNQRSLEYDGIPPELLKQGGPSLVRVLHALIERVWVDETMPEDWNSGVIIPLHKKGDTLDCHNYRGITLLNTEVLSNLIYYLTKLQPYVENTIGQYQCGFRRNRSTMDQVFALRTILEKMTEFGIPTHHLFNRF</sequence>
<evidence type="ECO:0008006" key="3">
    <source>
        <dbReference type="Google" id="ProtNLM"/>
    </source>
</evidence>
<dbReference type="Proteomes" id="UP000663880">
    <property type="component" value="Unassembled WGS sequence"/>
</dbReference>
<proteinExistence type="predicted"/>
<evidence type="ECO:0000313" key="1">
    <source>
        <dbReference type="EMBL" id="CAF4947807.1"/>
    </source>
</evidence>
<dbReference type="OrthoDB" id="6928674at2759"/>
<keyword evidence="2" id="KW-1185">Reference proteome</keyword>
<dbReference type="EMBL" id="CAJOBZ010000070">
    <property type="protein sequence ID" value="CAF4947807.1"/>
    <property type="molecule type" value="Genomic_DNA"/>
</dbReference>
<evidence type="ECO:0000313" key="2">
    <source>
        <dbReference type="Proteomes" id="UP000663880"/>
    </source>
</evidence>
<organism evidence="1 2">
    <name type="scientific">Pieris macdunnoughi</name>
    <dbReference type="NCBI Taxonomy" id="345717"/>
    <lineage>
        <taxon>Eukaryota</taxon>
        <taxon>Metazoa</taxon>
        <taxon>Ecdysozoa</taxon>
        <taxon>Arthropoda</taxon>
        <taxon>Hexapoda</taxon>
        <taxon>Insecta</taxon>
        <taxon>Pterygota</taxon>
        <taxon>Neoptera</taxon>
        <taxon>Endopterygota</taxon>
        <taxon>Lepidoptera</taxon>
        <taxon>Glossata</taxon>
        <taxon>Ditrysia</taxon>
        <taxon>Papilionoidea</taxon>
        <taxon>Pieridae</taxon>
        <taxon>Pierinae</taxon>
        <taxon>Pieris</taxon>
    </lineage>
</organism>
<name>A0A821XR02_9NEOP</name>
<accession>A0A821XR02</accession>
<gene>
    <name evidence="1" type="ORF">PMACD_LOCUS15364</name>
</gene>
<dbReference type="PANTHER" id="PTHR19446">
    <property type="entry name" value="REVERSE TRANSCRIPTASES"/>
    <property type="match status" value="1"/>
</dbReference>